<proteinExistence type="predicted"/>
<evidence type="ECO:0000313" key="2">
    <source>
        <dbReference type="EMBL" id="AVN64305.1"/>
    </source>
</evidence>
<keyword evidence="1" id="KW-0732">Signal</keyword>
<evidence type="ECO:0008006" key="4">
    <source>
        <dbReference type="Google" id="ProtNLM"/>
    </source>
</evidence>
<protein>
    <recommendedName>
        <fullName evidence="4">Lipoprotein</fullName>
    </recommendedName>
</protein>
<accession>A0A2R3P755</accession>
<dbReference type="NCBIfam" id="NF038029">
    <property type="entry name" value="LP_plasma"/>
    <property type="match status" value="1"/>
</dbReference>
<evidence type="ECO:0000256" key="1">
    <source>
        <dbReference type="SAM" id="SignalP"/>
    </source>
</evidence>
<dbReference type="InterPro" id="IPR054816">
    <property type="entry name" value="Lipoprotein_mollicutes-type_CS"/>
</dbReference>
<name>A0A2R3P755_MESFO</name>
<gene>
    <name evidence="2" type="ORF">CG003_01315</name>
</gene>
<dbReference type="Proteomes" id="UP000239216">
    <property type="component" value="Chromosome"/>
</dbReference>
<feature type="signal peptide" evidence="1">
    <location>
        <begin position="1"/>
        <end position="17"/>
    </location>
</feature>
<dbReference type="PROSITE" id="PS51257">
    <property type="entry name" value="PROKAR_LIPOPROTEIN"/>
    <property type="match status" value="1"/>
</dbReference>
<dbReference type="EMBL" id="CP022513">
    <property type="protein sequence ID" value="AVN64305.1"/>
    <property type="molecule type" value="Genomic_DNA"/>
</dbReference>
<organism evidence="2 3">
    <name type="scientific">Mesoplasma florum</name>
    <name type="common">Acholeplasma florum</name>
    <dbReference type="NCBI Taxonomy" id="2151"/>
    <lineage>
        <taxon>Bacteria</taxon>
        <taxon>Bacillati</taxon>
        <taxon>Mycoplasmatota</taxon>
        <taxon>Mollicutes</taxon>
        <taxon>Entomoplasmatales</taxon>
        <taxon>Entomoplasmataceae</taxon>
        <taxon>Mesoplasma</taxon>
    </lineage>
</organism>
<reference evidence="2 3" key="1">
    <citation type="submission" date="2017-07" db="EMBL/GenBank/DDBJ databases">
        <title>Comparative genomic analysis of Mesoplasma florum.</title>
        <authorList>
            <person name="Baby V."/>
            <person name="Lachance J.-C."/>
            <person name="Gagnon J."/>
            <person name="Lucier J.-F."/>
            <person name="Matteau D."/>
            <person name="Knight T.F."/>
            <person name="Rodrigue S."/>
        </authorList>
    </citation>
    <scope>NUCLEOTIDE SEQUENCE [LARGE SCALE GENOMIC DNA]</scope>
    <source>
        <strain evidence="2 3">CnuA-2</strain>
    </source>
</reference>
<feature type="chain" id="PRO_5015356007" description="Lipoprotein" evidence="1">
    <location>
        <begin position="18"/>
        <end position="969"/>
    </location>
</feature>
<dbReference type="AlphaFoldDB" id="A0A2R3P755"/>
<evidence type="ECO:0000313" key="3">
    <source>
        <dbReference type="Proteomes" id="UP000239216"/>
    </source>
</evidence>
<dbReference type="RefSeq" id="WP_029512109.1">
    <property type="nucleotide sequence ID" value="NZ_CP022513.1"/>
</dbReference>
<sequence>MKKLLSLIGAFTLTASATSVLISCSNDKDDDKYGNIFINDDGDFKITTEDLLNWYNETYGRLGKDPQKFLVQFYNIFAVAIYEEASKDNNIFQGISSENNPYMNEDGKAFAESLKTQYGKESKATNTIYGRANTEMERARKEYLDNKKQGTKAWVKYLKGQFPWVTGNQAALENAWISNYILTDSTNSAYANLSKALGFGATESTWAKGYSTIEVNRTTISNLLSVFLTQNGNVEINDTTLNQSIIEVTTEAQQVSIINLVNALGGKNAFKSNTSSNYEGTTGPESTGTTFKIKFIENTNDAFLKGLTWGTFLSGISKTFANNPTANLGTISEINNAVPNIFSFTAVEGIRLDEGKNEDIFNGFYNYNGISSRTLNKTQIVSVAPTLNSTKDNQKTNILSNSQRFLIDNYFENKKPVATSEIVLDFSKINSSATPDINKEISPAQFINTANTTDQFIKYFEGFYQFYNAYVLNEESSGEQSYKATQSTSSATGLTDFETFYRGANKNNLWKLGQNQTDTGIISFLTAKNNDKLLTLDYDTTTGTYSNLAKYSVYDFLTSEPEEYKPSTESEWGPKTTNIVGEWDIFHGKTRELDGDAKSGMNLLFNLVNDLGRHATDSTGSKEGAATSKPYKVLNAEEGIIAFIDTDGLHFMKIDGYSLLNQEETTLSQKTETSVDQEKQQSIAYDLLSNTNKELIPYLLNPKVDSSETPVDPNPELKNKIIATNGESGGGSTTTVEPGINNDIQKQEIINNMGTEFGNDYSKIINYSITNDYERFLVNNTVAKGILSSDDDKSKLFYNFDIIADAKATTSTSENFGMLGQWLWIYLDQILGTNNDYTKLFGMFFETSGEGIDEKAVYELINVIRNQQDKVNGASITSFINKNTTWNTSVENNYKKQIKDLQTDISKKFVPKEGLKLTNESATAIGKSNNWKTQLSSSTNTQYIYKISNKYFNNEIIVNGLNKHEGGVK</sequence>